<dbReference type="AlphaFoldDB" id="A0A8J3H1F7"/>
<keyword evidence="4" id="KW-1185">Reference proteome</keyword>
<accession>A0A8J3H1F7</accession>
<dbReference type="Proteomes" id="UP000626220">
    <property type="component" value="Unassembled WGS sequence"/>
</dbReference>
<evidence type="ECO:0000259" key="2">
    <source>
        <dbReference type="Pfam" id="PF20586"/>
    </source>
</evidence>
<dbReference type="InterPro" id="IPR022550">
    <property type="entry name" value="NTP_transf_8"/>
</dbReference>
<gene>
    <name evidence="3" type="ORF">GCM10017056_40180</name>
</gene>
<feature type="domain" description="DUF6788" evidence="2">
    <location>
        <begin position="14"/>
        <end position="66"/>
    </location>
</feature>
<reference evidence="3" key="1">
    <citation type="journal article" date="2014" name="Int. J. Syst. Evol. Microbiol.">
        <title>Complete genome sequence of Corynebacterium casei LMG S-19264T (=DSM 44701T), isolated from a smear-ripened cheese.</title>
        <authorList>
            <consortium name="US DOE Joint Genome Institute (JGI-PGF)"/>
            <person name="Walter F."/>
            <person name="Albersmeier A."/>
            <person name="Kalinowski J."/>
            <person name="Ruckert C."/>
        </authorList>
    </citation>
    <scope>NUCLEOTIDE SEQUENCE</scope>
    <source>
        <strain evidence="3">KCTC 42650</strain>
    </source>
</reference>
<name>A0A8J3H1F7_9RHOB</name>
<sequence length="341" mass="37946">MFQRHSAIAHAAYHDLLRSLQDDAVSDMRGTPTRVARNGKVYWYDSYRVGSEVRKRYIGEDSDNLRARLDNHAALKAATEERRRARTRLVRLLRAEGFLGLDAATGSLLAAMAAAGVFRLGGTIVGTHAFRLYEGELGIRFGLDMAAQTDDIDIASFSRLSLALEDAAAPPLEEVFRDFAFAPQPSLEAGRTWRWKQTRGDTLVEFLTPSFEEDEGLRELPALGVDAQALHHLNYLIAQPIRAAVTYRSGVLVQIPQPERFAIHKLIVASRRRAGDDALKAEKDRRQAALLIEVLAQDRPDELHEAHLDALSRGPRWRKAIETSLRRLPATARLLGEIGGG</sequence>
<feature type="domain" description="Nucleotidyltransferase-like" evidence="1">
    <location>
        <begin position="105"/>
        <end position="311"/>
    </location>
</feature>
<organism evidence="3 4">
    <name type="scientific">Seohaeicola zhoushanensis</name>
    <dbReference type="NCBI Taxonomy" id="1569283"/>
    <lineage>
        <taxon>Bacteria</taxon>
        <taxon>Pseudomonadati</taxon>
        <taxon>Pseudomonadota</taxon>
        <taxon>Alphaproteobacteria</taxon>
        <taxon>Rhodobacterales</taxon>
        <taxon>Roseobacteraceae</taxon>
        <taxon>Seohaeicola</taxon>
    </lineage>
</organism>
<dbReference type="Pfam" id="PF12281">
    <property type="entry name" value="NTP_transf_8"/>
    <property type="match status" value="1"/>
</dbReference>
<dbReference type="EMBL" id="BNCJ01000016">
    <property type="protein sequence ID" value="GHF64927.1"/>
    <property type="molecule type" value="Genomic_DNA"/>
</dbReference>
<protein>
    <recommendedName>
        <fullName evidence="5">Nucleotidyltransferase</fullName>
    </recommendedName>
</protein>
<dbReference type="Pfam" id="PF20586">
    <property type="entry name" value="DUF6788"/>
    <property type="match status" value="1"/>
</dbReference>
<evidence type="ECO:0008006" key="5">
    <source>
        <dbReference type="Google" id="ProtNLM"/>
    </source>
</evidence>
<dbReference type="PIRSF" id="PIRSF031854">
    <property type="entry name" value="UCP031854"/>
    <property type="match status" value="1"/>
</dbReference>
<reference evidence="3" key="2">
    <citation type="submission" date="2020-09" db="EMBL/GenBank/DDBJ databases">
        <authorList>
            <person name="Sun Q."/>
            <person name="Kim S."/>
        </authorList>
    </citation>
    <scope>NUCLEOTIDE SEQUENCE</scope>
    <source>
        <strain evidence="3">KCTC 42650</strain>
    </source>
</reference>
<dbReference type="InterPro" id="IPR058575">
    <property type="entry name" value="NTP_transf_8_dom"/>
</dbReference>
<comment type="caution">
    <text evidence="3">The sequence shown here is derived from an EMBL/GenBank/DDBJ whole genome shotgun (WGS) entry which is preliminary data.</text>
</comment>
<proteinExistence type="predicted"/>
<dbReference type="InterPro" id="IPR046738">
    <property type="entry name" value="DUF6788"/>
</dbReference>
<evidence type="ECO:0000313" key="3">
    <source>
        <dbReference type="EMBL" id="GHF64927.1"/>
    </source>
</evidence>
<dbReference type="RefSeq" id="WP_189681974.1">
    <property type="nucleotide sequence ID" value="NZ_BNCJ01000016.1"/>
</dbReference>
<evidence type="ECO:0000313" key="4">
    <source>
        <dbReference type="Proteomes" id="UP000626220"/>
    </source>
</evidence>
<evidence type="ECO:0000259" key="1">
    <source>
        <dbReference type="Pfam" id="PF12281"/>
    </source>
</evidence>